<feature type="compositionally biased region" description="Polar residues" evidence="1">
    <location>
        <begin position="390"/>
        <end position="400"/>
    </location>
</feature>
<feature type="compositionally biased region" description="Basic and acidic residues" evidence="1">
    <location>
        <begin position="303"/>
        <end position="326"/>
    </location>
</feature>
<feature type="compositionally biased region" description="Polar residues" evidence="1">
    <location>
        <begin position="74"/>
        <end position="87"/>
    </location>
</feature>
<protein>
    <submittedName>
        <fullName evidence="2">Uncharacterized protein</fullName>
    </submittedName>
</protein>
<comment type="caution">
    <text evidence="2">The sequence shown here is derived from an EMBL/GenBank/DDBJ whole genome shotgun (WGS) entry which is preliminary data.</text>
</comment>
<keyword evidence="3" id="KW-1185">Reference proteome</keyword>
<proteinExistence type="predicted"/>
<feature type="compositionally biased region" description="Basic and acidic residues" evidence="1">
    <location>
        <begin position="227"/>
        <end position="240"/>
    </location>
</feature>
<feature type="compositionally biased region" description="Polar residues" evidence="1">
    <location>
        <begin position="130"/>
        <end position="140"/>
    </location>
</feature>
<accession>A0AAN6PBP4</accession>
<feature type="compositionally biased region" description="Basic and acidic residues" evidence="1">
    <location>
        <begin position="88"/>
        <end position="100"/>
    </location>
</feature>
<dbReference type="AlphaFoldDB" id="A0AAN6PBP4"/>
<evidence type="ECO:0000256" key="1">
    <source>
        <dbReference type="SAM" id="MobiDB-lite"/>
    </source>
</evidence>
<gene>
    <name evidence="2" type="ORF">C8A01DRAFT_19957</name>
</gene>
<dbReference type="EMBL" id="MU854555">
    <property type="protein sequence ID" value="KAK4033047.1"/>
    <property type="molecule type" value="Genomic_DNA"/>
</dbReference>
<evidence type="ECO:0000313" key="2">
    <source>
        <dbReference type="EMBL" id="KAK4033047.1"/>
    </source>
</evidence>
<feature type="compositionally biased region" description="Polar residues" evidence="1">
    <location>
        <begin position="242"/>
        <end position="254"/>
    </location>
</feature>
<name>A0AAN6PBP4_9PEZI</name>
<evidence type="ECO:0000313" key="3">
    <source>
        <dbReference type="Proteomes" id="UP001303115"/>
    </source>
</evidence>
<feature type="compositionally biased region" description="Acidic residues" evidence="1">
    <location>
        <begin position="101"/>
        <end position="110"/>
    </location>
</feature>
<sequence length="400" mass="43159">MENFHESTQKTLGLPGLPSEAALFSVVRPNPLGTEVVVMSGAIDGLSGRPSLLKRPLARKASFRMREWVKRSCSTRTARTSGLSTSDSMKEQIKHLRDGRLEEEEEEGEVEGSSRNTTVLAPVTKRAQKSRASSIDSRVTQWLDFYTGPPELGKSQSQPLPKPLPAAHPPSRHQRPGSHASADLRPEPPRALSSEGHGNPVQKDSGSKPLLHLPAQSKQPGTGTVVLEKKGGEESERDPEPATSSRSQQNTSSELGGPGFLPLLRFGTPPPTPDSSGCGAAKTHLGRDKGKGKEEDGALPLKSKGDGDATVTRDKAQSKTETDDWVRHTSTRQERIWLHINYRGEAPFLQAWGLDITKLADRIKGLAILRELIQAEGERKSVESAEAVIQGSTSPALAAS</sequence>
<feature type="compositionally biased region" description="Basic and acidic residues" evidence="1">
    <location>
        <begin position="285"/>
        <end position="296"/>
    </location>
</feature>
<organism evidence="2 3">
    <name type="scientific">Parachaetomium inaequale</name>
    <dbReference type="NCBI Taxonomy" id="2588326"/>
    <lineage>
        <taxon>Eukaryota</taxon>
        <taxon>Fungi</taxon>
        <taxon>Dikarya</taxon>
        <taxon>Ascomycota</taxon>
        <taxon>Pezizomycotina</taxon>
        <taxon>Sordariomycetes</taxon>
        <taxon>Sordariomycetidae</taxon>
        <taxon>Sordariales</taxon>
        <taxon>Chaetomiaceae</taxon>
        <taxon>Parachaetomium</taxon>
    </lineage>
</organism>
<reference evidence="3" key="1">
    <citation type="journal article" date="2023" name="Mol. Phylogenet. Evol.">
        <title>Genome-scale phylogeny and comparative genomics of the fungal order Sordariales.</title>
        <authorList>
            <person name="Hensen N."/>
            <person name="Bonometti L."/>
            <person name="Westerberg I."/>
            <person name="Brannstrom I.O."/>
            <person name="Guillou S."/>
            <person name="Cros-Aarteil S."/>
            <person name="Calhoun S."/>
            <person name="Haridas S."/>
            <person name="Kuo A."/>
            <person name="Mondo S."/>
            <person name="Pangilinan J."/>
            <person name="Riley R."/>
            <person name="LaButti K."/>
            <person name="Andreopoulos B."/>
            <person name="Lipzen A."/>
            <person name="Chen C."/>
            <person name="Yan M."/>
            <person name="Daum C."/>
            <person name="Ng V."/>
            <person name="Clum A."/>
            <person name="Steindorff A."/>
            <person name="Ohm R.A."/>
            <person name="Martin F."/>
            <person name="Silar P."/>
            <person name="Natvig D.O."/>
            <person name="Lalanne C."/>
            <person name="Gautier V."/>
            <person name="Ament-Velasquez S.L."/>
            <person name="Kruys A."/>
            <person name="Hutchinson M.I."/>
            <person name="Powell A.J."/>
            <person name="Barry K."/>
            <person name="Miller A.N."/>
            <person name="Grigoriev I.V."/>
            <person name="Debuchy R."/>
            <person name="Gladieux P."/>
            <person name="Hiltunen Thoren M."/>
            <person name="Johannesson H."/>
        </authorList>
    </citation>
    <scope>NUCLEOTIDE SEQUENCE [LARGE SCALE GENOMIC DNA]</scope>
    <source>
        <strain evidence="3">CBS 284.82</strain>
    </source>
</reference>
<dbReference type="Proteomes" id="UP001303115">
    <property type="component" value="Unassembled WGS sequence"/>
</dbReference>
<feature type="region of interest" description="Disordered" evidence="1">
    <location>
        <begin position="74"/>
        <end position="326"/>
    </location>
</feature>
<feature type="region of interest" description="Disordered" evidence="1">
    <location>
        <begin position="380"/>
        <end position="400"/>
    </location>
</feature>